<evidence type="ECO:0000256" key="1">
    <source>
        <dbReference type="ARBA" id="ARBA00007447"/>
    </source>
</evidence>
<reference evidence="10" key="1">
    <citation type="journal article" date="2020" name="Nat. Commun.">
        <title>Genome assembly of wild tea tree DASZ reveals pedigree and selection history of tea varieties.</title>
        <authorList>
            <person name="Zhang W."/>
            <person name="Zhang Y."/>
            <person name="Qiu H."/>
            <person name="Guo Y."/>
            <person name="Wan H."/>
            <person name="Zhang X."/>
            <person name="Scossa F."/>
            <person name="Alseekh S."/>
            <person name="Zhang Q."/>
            <person name="Wang P."/>
            <person name="Xu L."/>
            <person name="Schmidt M.H."/>
            <person name="Jia X."/>
            <person name="Li D."/>
            <person name="Zhu A."/>
            <person name="Guo F."/>
            <person name="Chen W."/>
            <person name="Ni D."/>
            <person name="Usadel B."/>
            <person name="Fernie A.R."/>
            <person name="Wen W."/>
        </authorList>
    </citation>
    <scope>NUCLEOTIDE SEQUENCE [LARGE SCALE GENOMIC DNA]</scope>
    <source>
        <strain evidence="10">cv. G240</strain>
    </source>
</reference>
<organism evidence="9 10">
    <name type="scientific">Camellia sinensis</name>
    <name type="common">Tea plant</name>
    <name type="synonym">Thea sinensis</name>
    <dbReference type="NCBI Taxonomy" id="4442"/>
    <lineage>
        <taxon>Eukaryota</taxon>
        <taxon>Viridiplantae</taxon>
        <taxon>Streptophyta</taxon>
        <taxon>Embryophyta</taxon>
        <taxon>Tracheophyta</taxon>
        <taxon>Spermatophyta</taxon>
        <taxon>Magnoliopsida</taxon>
        <taxon>eudicotyledons</taxon>
        <taxon>Gunneridae</taxon>
        <taxon>Pentapetalae</taxon>
        <taxon>asterids</taxon>
        <taxon>Ericales</taxon>
        <taxon>Theaceae</taxon>
        <taxon>Camellia</taxon>
    </lineage>
</organism>
<keyword evidence="2" id="KW-0645">Protease</keyword>
<sequence length="480" mass="51593">MMDLRRGCLVVLGSLFFLLPNLVSANVVFKVQNKFAAARERTLPSLKAHDDRRHGRRLAAVDLPLGGNGSPTDTALYYTKIGIGTPPKDYYVQVDTGSDIMWVNCAGCDKCPTKSDLGVELRLYDPNGSTTGTSLTCDQDFCIETVNPTGCTVGSACSYGVTYGDGSSSMGYFVKDNIQLDRASGNLQTTPMNGSVAFGCGAKQSGQLGSSSQALDGILGFGQANSSMISQLASVGKVKKMFAHCLDGTNGGGIFAIGQLVEPKLNSTPLVPNQAHYNVILKAIEVGHDVLQLPTDVLDSQSGKAVVIDSGTTLAYLAADLFTPLMDKIMAAQPDLTLHTVEQQFTCFQFNGNVDNGFPAVNFRFENSLSLTIVPSEYLFQLRDNVWCVGWQNGGMQSKDGKELTLLGDMVLSNKLVLYDLENQTIGWAKYNCSSSVKVRDDPSGQEYLIGYHDLASASNRNTGWTLTLLLLLAILGSFI</sequence>
<evidence type="ECO:0000256" key="7">
    <source>
        <dbReference type="SAM" id="SignalP"/>
    </source>
</evidence>
<evidence type="ECO:0000313" key="10">
    <source>
        <dbReference type="Proteomes" id="UP000593564"/>
    </source>
</evidence>
<reference evidence="9 10" key="2">
    <citation type="submission" date="2020-07" db="EMBL/GenBank/DDBJ databases">
        <title>Genome assembly of wild tea tree DASZ reveals pedigree and selection history of tea varieties.</title>
        <authorList>
            <person name="Zhang W."/>
        </authorList>
    </citation>
    <scope>NUCLEOTIDE SEQUENCE [LARGE SCALE GENOMIC DNA]</scope>
    <source>
        <strain evidence="10">cv. G240</strain>
        <tissue evidence="9">Leaf</tissue>
    </source>
</reference>
<keyword evidence="10" id="KW-1185">Reference proteome</keyword>
<evidence type="ECO:0000256" key="6">
    <source>
        <dbReference type="PIRSR" id="PIRSR601461-1"/>
    </source>
</evidence>
<dbReference type="PRINTS" id="PR00792">
    <property type="entry name" value="PEPSIN"/>
</dbReference>
<feature type="chain" id="PRO_5029539997" description="Peptidase A1 domain-containing protein" evidence="7">
    <location>
        <begin position="26"/>
        <end position="480"/>
    </location>
</feature>
<dbReference type="PANTHER" id="PTHR13683">
    <property type="entry name" value="ASPARTYL PROTEASES"/>
    <property type="match status" value="1"/>
</dbReference>
<gene>
    <name evidence="9" type="ORF">HYC85_018215</name>
</gene>
<dbReference type="InterPro" id="IPR034161">
    <property type="entry name" value="Pepsin-like_plant"/>
</dbReference>
<feature type="active site" evidence="6">
    <location>
        <position position="309"/>
    </location>
</feature>
<dbReference type="InterPro" id="IPR032799">
    <property type="entry name" value="TAXi_C"/>
</dbReference>
<dbReference type="CDD" id="cd05476">
    <property type="entry name" value="pepsin_A_like_plant"/>
    <property type="match status" value="1"/>
</dbReference>
<dbReference type="SUPFAM" id="SSF50630">
    <property type="entry name" value="Acid proteases"/>
    <property type="match status" value="1"/>
</dbReference>
<evidence type="ECO:0000256" key="4">
    <source>
        <dbReference type="ARBA" id="ARBA00022801"/>
    </source>
</evidence>
<dbReference type="FunFam" id="2.40.70.10:FF:000056">
    <property type="entry name" value="Eukaryotic aspartyl protease family protein"/>
    <property type="match status" value="1"/>
</dbReference>
<dbReference type="InterPro" id="IPR033121">
    <property type="entry name" value="PEPTIDASE_A1"/>
</dbReference>
<dbReference type="EMBL" id="JACBKZ010000008">
    <property type="protein sequence ID" value="KAF5944138.1"/>
    <property type="molecule type" value="Genomic_DNA"/>
</dbReference>
<dbReference type="GO" id="GO:0006508">
    <property type="term" value="P:proteolysis"/>
    <property type="evidence" value="ECO:0007669"/>
    <property type="project" value="UniProtKB-KW"/>
</dbReference>
<evidence type="ECO:0000259" key="8">
    <source>
        <dbReference type="PROSITE" id="PS51767"/>
    </source>
</evidence>
<dbReference type="Proteomes" id="UP000593564">
    <property type="component" value="Unassembled WGS sequence"/>
</dbReference>
<comment type="similarity">
    <text evidence="1">Belongs to the peptidase A1 family.</text>
</comment>
<evidence type="ECO:0000256" key="5">
    <source>
        <dbReference type="ARBA" id="ARBA00023180"/>
    </source>
</evidence>
<keyword evidence="5" id="KW-0325">Glycoprotein</keyword>
<dbReference type="PROSITE" id="PS51767">
    <property type="entry name" value="PEPTIDASE_A1"/>
    <property type="match status" value="1"/>
</dbReference>
<protein>
    <recommendedName>
        <fullName evidence="8">Peptidase A1 domain-containing protein</fullName>
    </recommendedName>
</protein>
<feature type="active site" evidence="6">
    <location>
        <position position="95"/>
    </location>
</feature>
<feature type="domain" description="Peptidase A1" evidence="8">
    <location>
        <begin position="77"/>
        <end position="429"/>
    </location>
</feature>
<dbReference type="AlphaFoldDB" id="A0A7J7GXK9"/>
<comment type="caution">
    <text evidence="9">The sequence shown here is derived from an EMBL/GenBank/DDBJ whole genome shotgun (WGS) entry which is preliminary data.</text>
</comment>
<dbReference type="Pfam" id="PF14543">
    <property type="entry name" value="TAXi_N"/>
    <property type="match status" value="1"/>
</dbReference>
<dbReference type="Gene3D" id="2.40.70.10">
    <property type="entry name" value="Acid Proteases"/>
    <property type="match status" value="2"/>
</dbReference>
<feature type="signal peptide" evidence="7">
    <location>
        <begin position="1"/>
        <end position="25"/>
    </location>
</feature>
<dbReference type="InterPro" id="IPR001461">
    <property type="entry name" value="Aspartic_peptidase_A1"/>
</dbReference>
<accession>A0A7J7GXK9</accession>
<dbReference type="InterPro" id="IPR032861">
    <property type="entry name" value="TAXi_N"/>
</dbReference>
<evidence type="ECO:0000256" key="3">
    <source>
        <dbReference type="ARBA" id="ARBA00022750"/>
    </source>
</evidence>
<name>A0A7J7GXK9_CAMSI</name>
<dbReference type="FunFam" id="2.40.70.10:FF:000028">
    <property type="entry name" value="Eukaryotic aspartyl protease family protein"/>
    <property type="match status" value="1"/>
</dbReference>
<evidence type="ECO:0000256" key="2">
    <source>
        <dbReference type="ARBA" id="ARBA00022670"/>
    </source>
</evidence>
<keyword evidence="3" id="KW-0064">Aspartyl protease</keyword>
<keyword evidence="4" id="KW-0378">Hydrolase</keyword>
<keyword evidence="7" id="KW-0732">Signal</keyword>
<dbReference type="Pfam" id="PF14541">
    <property type="entry name" value="TAXi_C"/>
    <property type="match status" value="1"/>
</dbReference>
<proteinExistence type="inferred from homology"/>
<evidence type="ECO:0000313" key="9">
    <source>
        <dbReference type="EMBL" id="KAF5944138.1"/>
    </source>
</evidence>
<dbReference type="PANTHER" id="PTHR13683:SF768">
    <property type="entry name" value="EUKARYOTIC ASPARTYL PROTEASE FAMILY PROTEIN"/>
    <property type="match status" value="1"/>
</dbReference>
<dbReference type="InterPro" id="IPR021109">
    <property type="entry name" value="Peptidase_aspartic_dom_sf"/>
</dbReference>
<dbReference type="GO" id="GO:0004190">
    <property type="term" value="F:aspartic-type endopeptidase activity"/>
    <property type="evidence" value="ECO:0007669"/>
    <property type="project" value="UniProtKB-KW"/>
</dbReference>